<proteinExistence type="predicted"/>
<reference evidence="2" key="1">
    <citation type="journal article" date="2019" name="G3 (Bethesda)">
        <title>Genome Assemblies of Two Rare Opportunistic Yeast Pathogens: Diutina rugosa (syn. Candida rugosa) and Trichomonascus ciferrii (syn. Candida ciferrii).</title>
        <authorList>
            <person name="Mixao V."/>
            <person name="Saus E."/>
            <person name="Hansen A.P."/>
            <person name="Lass-Florl C."/>
            <person name="Gabaldon T."/>
        </authorList>
    </citation>
    <scope>NUCLEOTIDE SEQUENCE</scope>
    <source>
        <strain evidence="2">CBS 4856</strain>
    </source>
</reference>
<evidence type="ECO:0000313" key="3">
    <source>
        <dbReference type="Proteomes" id="UP000761534"/>
    </source>
</evidence>
<dbReference type="OrthoDB" id="6362633at2759"/>
<accession>A0A642VBF1</accession>
<keyword evidence="3" id="KW-1185">Reference proteome</keyword>
<dbReference type="GO" id="GO:0005524">
    <property type="term" value="F:ATP binding"/>
    <property type="evidence" value="ECO:0007669"/>
    <property type="project" value="InterPro"/>
</dbReference>
<sequence>MDEKYNALRDRILNLHKNRPQERLVIGVAGGPGSGKTTLAKAVGKLLNEEKAGEGEVPFVAVVPMDGFHLTRAQLDEMKDPGEAHKRRGAPWTFDGQGVVAMVKKLKQQKRNEIVKVPTFDHEIKDPVPNGLEVNGATPIVMVEGNYLLLHEEPWSDIATYLDEKWLIRVDDDLARMRVAKRHVRAGISQTLDEGLDRVDKNDALNTALIRQHSKGADIVIDSIEEN</sequence>
<dbReference type="SUPFAM" id="SSF52540">
    <property type="entry name" value="P-loop containing nucleoside triphosphate hydrolases"/>
    <property type="match status" value="1"/>
</dbReference>
<protein>
    <recommendedName>
        <fullName evidence="1">Phosphoribulokinase/uridine kinase domain-containing protein</fullName>
    </recommendedName>
</protein>
<dbReference type="Pfam" id="PF00485">
    <property type="entry name" value="PRK"/>
    <property type="match status" value="1"/>
</dbReference>
<organism evidence="2 3">
    <name type="scientific">Trichomonascus ciferrii</name>
    <dbReference type="NCBI Taxonomy" id="44093"/>
    <lineage>
        <taxon>Eukaryota</taxon>
        <taxon>Fungi</taxon>
        <taxon>Dikarya</taxon>
        <taxon>Ascomycota</taxon>
        <taxon>Saccharomycotina</taxon>
        <taxon>Dipodascomycetes</taxon>
        <taxon>Dipodascales</taxon>
        <taxon>Trichomonascaceae</taxon>
        <taxon>Trichomonascus</taxon>
        <taxon>Trichomonascus ciferrii complex</taxon>
    </lineage>
</organism>
<dbReference type="PANTHER" id="PTHR10285">
    <property type="entry name" value="URIDINE KINASE"/>
    <property type="match status" value="1"/>
</dbReference>
<name>A0A642VBF1_9ASCO</name>
<dbReference type="Proteomes" id="UP000761534">
    <property type="component" value="Unassembled WGS sequence"/>
</dbReference>
<evidence type="ECO:0000313" key="2">
    <source>
        <dbReference type="EMBL" id="KAA8917208.1"/>
    </source>
</evidence>
<dbReference type="GO" id="GO:0016301">
    <property type="term" value="F:kinase activity"/>
    <property type="evidence" value="ECO:0007669"/>
    <property type="project" value="InterPro"/>
</dbReference>
<dbReference type="AlphaFoldDB" id="A0A642VBF1"/>
<comment type="caution">
    <text evidence="2">The sequence shown here is derived from an EMBL/GenBank/DDBJ whole genome shotgun (WGS) entry which is preliminary data.</text>
</comment>
<feature type="domain" description="Phosphoribulokinase/uridine kinase" evidence="1">
    <location>
        <begin position="25"/>
        <end position="224"/>
    </location>
</feature>
<dbReference type="InterPro" id="IPR027417">
    <property type="entry name" value="P-loop_NTPase"/>
</dbReference>
<dbReference type="InterPro" id="IPR006083">
    <property type="entry name" value="PRK/URK"/>
</dbReference>
<evidence type="ECO:0000259" key="1">
    <source>
        <dbReference type="Pfam" id="PF00485"/>
    </source>
</evidence>
<dbReference type="VEuPathDB" id="FungiDB:TRICI_000659"/>
<gene>
    <name evidence="2" type="ORF">TRICI_000659</name>
</gene>
<dbReference type="Gene3D" id="3.40.50.300">
    <property type="entry name" value="P-loop containing nucleotide triphosphate hydrolases"/>
    <property type="match status" value="2"/>
</dbReference>
<dbReference type="EMBL" id="SWFS01000055">
    <property type="protein sequence ID" value="KAA8917208.1"/>
    <property type="molecule type" value="Genomic_DNA"/>
</dbReference>